<evidence type="ECO:0000313" key="2">
    <source>
        <dbReference type="EMBL" id="TCP94635.1"/>
    </source>
</evidence>
<evidence type="ECO:0000313" key="3">
    <source>
        <dbReference type="Proteomes" id="UP000295504"/>
    </source>
</evidence>
<name>A0A4R2SYQ1_9FIRM</name>
<proteinExistence type="predicted"/>
<protein>
    <submittedName>
        <fullName evidence="2">Uncharacterized protein DUF2220</fullName>
    </submittedName>
</protein>
<dbReference type="GO" id="GO:0005694">
    <property type="term" value="C:chromosome"/>
    <property type="evidence" value="ECO:0007669"/>
    <property type="project" value="InterPro"/>
</dbReference>
<comment type="caution">
    <text evidence="2">The sequence shown here is derived from an EMBL/GenBank/DDBJ whole genome shotgun (WGS) entry which is preliminary data.</text>
</comment>
<dbReference type="Proteomes" id="UP000295504">
    <property type="component" value="Unassembled WGS sequence"/>
</dbReference>
<feature type="domain" description="Wadjet protein JetD C-terminal" evidence="1">
    <location>
        <begin position="230"/>
        <end position="318"/>
    </location>
</feature>
<keyword evidence="3" id="KW-1185">Reference proteome</keyword>
<accession>A0A4R2SYQ1</accession>
<evidence type="ECO:0000259" key="1">
    <source>
        <dbReference type="Pfam" id="PF09983"/>
    </source>
</evidence>
<dbReference type="EMBL" id="SLYC01000074">
    <property type="protein sequence ID" value="TCP94635.1"/>
    <property type="molecule type" value="Genomic_DNA"/>
</dbReference>
<dbReference type="SUPFAM" id="SSF56726">
    <property type="entry name" value="DNA topoisomerase IV, alpha subunit"/>
    <property type="match status" value="1"/>
</dbReference>
<sequence>MPQTVNRLIHTLKSDRLKVVKLRIILYLMVGAYMNRIIKSFIARYENENKKRFDLNTLEMFIINQYKSESEYINKGGYRELHKQMMELVNQGCIKEIKSSSYNGLNPPLKVSWQIINKKEDSRWDKSKILKYSDLLDFSYYINNPSFQTDGEWEYIQNIYRFLKSSSKREIVSLEERCLELFYDEKFLINRKDTTKGKYGILSRLKLSYVDLRMRKYGEMFIYWNKGVNDIKRIIILENHSTFFAFKRVVEIHKEVLGFNPDALIYGEGKKIESSFSFLQEIANTSNVEILYFGDIDSEGFGIYARLKEKYPNIKMELFKTAYDKLITLCNRNYPLDGQQKNIKYFNLFIDEMKDYINEEQIKKIEFIWNNDYRIPQELLNYEYLLKAVKL</sequence>
<dbReference type="GO" id="GO:0003677">
    <property type="term" value="F:DNA binding"/>
    <property type="evidence" value="ECO:0007669"/>
    <property type="project" value="InterPro"/>
</dbReference>
<dbReference type="InterPro" id="IPR024534">
    <property type="entry name" value="JetD_C"/>
</dbReference>
<gene>
    <name evidence="2" type="ORF">EDD79_10741</name>
</gene>
<dbReference type="AlphaFoldDB" id="A0A4R2SYQ1"/>
<dbReference type="OrthoDB" id="9809365at2"/>
<reference evidence="2 3" key="1">
    <citation type="submission" date="2019-03" db="EMBL/GenBank/DDBJ databases">
        <title>Genomic Encyclopedia of Type Strains, Phase IV (KMG-IV): sequencing the most valuable type-strain genomes for metagenomic binning, comparative biology and taxonomic classification.</title>
        <authorList>
            <person name="Goeker M."/>
        </authorList>
    </citation>
    <scope>NUCLEOTIDE SEQUENCE [LARGE SCALE GENOMIC DNA]</scope>
    <source>
        <strain evidence="2 3">DSM 100013</strain>
    </source>
</reference>
<dbReference type="InterPro" id="IPR036078">
    <property type="entry name" value="Spo11/TopoVI_A_sf"/>
</dbReference>
<dbReference type="Pfam" id="PF09983">
    <property type="entry name" value="JetD_C"/>
    <property type="match status" value="1"/>
</dbReference>
<organism evidence="2 3">
    <name type="scientific">Serpentinicella alkaliphila</name>
    <dbReference type="NCBI Taxonomy" id="1734049"/>
    <lineage>
        <taxon>Bacteria</taxon>
        <taxon>Bacillati</taxon>
        <taxon>Bacillota</taxon>
        <taxon>Clostridia</taxon>
        <taxon>Peptostreptococcales</taxon>
        <taxon>Natronincolaceae</taxon>
        <taxon>Serpentinicella</taxon>
    </lineage>
</organism>